<dbReference type="AlphaFoldDB" id="A0AAW9HXJ0"/>
<comment type="subcellular location">
    <subcellularLocation>
        <location evidence="7">Cytoplasm</location>
    </subcellularLocation>
</comment>
<comment type="function">
    <text evidence="7">Specifically methylates the N4 position of cytidine in position 1402 (C1402) of 16S rRNA.</text>
</comment>
<proteinExistence type="inferred from homology"/>
<dbReference type="Gene3D" id="1.10.150.170">
    <property type="entry name" value="Putative methyltransferase TM0872, insert domain"/>
    <property type="match status" value="1"/>
</dbReference>
<keyword evidence="11" id="KW-1185">Reference proteome</keyword>
<evidence type="ECO:0000256" key="6">
    <source>
        <dbReference type="ARBA" id="ARBA00022691"/>
    </source>
</evidence>
<evidence type="ECO:0000313" key="12">
    <source>
        <dbReference type="Proteomes" id="UP001281731"/>
    </source>
</evidence>
<keyword evidence="6 7" id="KW-0949">S-adenosyl-L-methionine</keyword>
<comment type="caution">
    <text evidence="10">The sequence shown here is derived from an EMBL/GenBank/DDBJ whole genome shotgun (WGS) entry which is preliminary data.</text>
</comment>
<feature type="region of interest" description="Disordered" evidence="8">
    <location>
        <begin position="328"/>
        <end position="397"/>
    </location>
</feature>
<dbReference type="InterPro" id="IPR002903">
    <property type="entry name" value="RsmH"/>
</dbReference>
<evidence type="ECO:0000256" key="7">
    <source>
        <dbReference type="HAMAP-Rule" id="MF_01007"/>
    </source>
</evidence>
<evidence type="ECO:0000256" key="5">
    <source>
        <dbReference type="ARBA" id="ARBA00022679"/>
    </source>
</evidence>
<comment type="similarity">
    <text evidence="1 7">Belongs to the methyltransferase superfamily. RsmH family.</text>
</comment>
<feature type="compositionally biased region" description="Low complexity" evidence="8">
    <location>
        <begin position="366"/>
        <end position="378"/>
    </location>
</feature>
<dbReference type="Gene3D" id="3.40.50.150">
    <property type="entry name" value="Vaccinia Virus protein VP39"/>
    <property type="match status" value="1"/>
</dbReference>
<feature type="binding site" evidence="7">
    <location>
        <begin position="47"/>
        <end position="49"/>
    </location>
    <ligand>
        <name>S-adenosyl-L-methionine</name>
        <dbReference type="ChEBI" id="CHEBI:59789"/>
    </ligand>
</feature>
<dbReference type="GO" id="GO:0005737">
    <property type="term" value="C:cytoplasm"/>
    <property type="evidence" value="ECO:0007669"/>
    <property type="project" value="UniProtKB-SubCell"/>
</dbReference>
<dbReference type="GO" id="GO:0070475">
    <property type="term" value="P:rRNA base methylation"/>
    <property type="evidence" value="ECO:0007669"/>
    <property type="project" value="UniProtKB-UniRule"/>
</dbReference>
<keyword evidence="3 7" id="KW-0698">rRNA processing</keyword>
<evidence type="ECO:0000256" key="1">
    <source>
        <dbReference type="ARBA" id="ARBA00010396"/>
    </source>
</evidence>
<dbReference type="SUPFAM" id="SSF53335">
    <property type="entry name" value="S-adenosyl-L-methionine-dependent methyltransferases"/>
    <property type="match status" value="1"/>
</dbReference>
<dbReference type="NCBIfam" id="TIGR00006">
    <property type="entry name" value="16S rRNA (cytosine(1402)-N(4))-methyltransferase RsmH"/>
    <property type="match status" value="1"/>
</dbReference>
<dbReference type="Proteomes" id="UP001275049">
    <property type="component" value="Unassembled WGS sequence"/>
</dbReference>
<sequence>MHTHVAAGNALHVPVLAQACLNFLSRGITGQTAPKNPIMIDCTLGMGGHTEAALLAFPNLTVIGIDRDPQAIALATERLAPFGSRFISVHATYDEVANVAQHYGHKDSEGGVDAILLDAGVSSLQLDESERGFSYAHDAPLDMRMNVQDGANAAELLANLDVKELTKILRDYGEEKFARNIAREIVRGRTTQPITRTGQLVDLIRDVIPAPARRTGGNPAKRAFQALRIAVNDELGCLERAIPAALDSLRVGGCIVVESYQSLEDKIVKRNFVAASTSSAPRGLPVELEEFAPEFKLLTRGAYKASEEEIAENPRSASVRLRAAQRIRAKRGGGAQGVGAGAHTLKHGGGRATGAQSTGGRATGAQPPQQSSQQSPQQHTSSRENTTFAHEQKGRRS</sequence>
<dbReference type="GO" id="GO:0071424">
    <property type="term" value="F:rRNA (cytosine-N4-)-methyltransferase activity"/>
    <property type="evidence" value="ECO:0007669"/>
    <property type="project" value="UniProtKB-UniRule"/>
</dbReference>
<dbReference type="EMBL" id="JAWNGC010000004">
    <property type="protein sequence ID" value="MDY5154950.1"/>
    <property type="molecule type" value="Genomic_DNA"/>
</dbReference>
<evidence type="ECO:0000313" key="10">
    <source>
        <dbReference type="EMBL" id="MDY5154950.1"/>
    </source>
</evidence>
<keyword evidence="4 7" id="KW-0489">Methyltransferase</keyword>
<feature type="binding site" evidence="7">
    <location>
        <position position="66"/>
    </location>
    <ligand>
        <name>S-adenosyl-L-methionine</name>
        <dbReference type="ChEBI" id="CHEBI:59789"/>
    </ligand>
</feature>
<feature type="binding site" evidence="7">
    <location>
        <position position="118"/>
    </location>
    <ligand>
        <name>S-adenosyl-L-methionine</name>
        <dbReference type="ChEBI" id="CHEBI:59789"/>
    </ligand>
</feature>
<evidence type="ECO:0000313" key="9">
    <source>
        <dbReference type="EMBL" id="MDY5132320.1"/>
    </source>
</evidence>
<evidence type="ECO:0000256" key="2">
    <source>
        <dbReference type="ARBA" id="ARBA00022490"/>
    </source>
</evidence>
<organism evidence="10 12">
    <name type="scientific">Actinotignum urinale</name>
    <dbReference type="NCBI Taxonomy" id="190146"/>
    <lineage>
        <taxon>Bacteria</taxon>
        <taxon>Bacillati</taxon>
        <taxon>Actinomycetota</taxon>
        <taxon>Actinomycetes</taxon>
        <taxon>Actinomycetales</taxon>
        <taxon>Actinomycetaceae</taxon>
        <taxon>Actinotignum</taxon>
    </lineage>
</organism>
<dbReference type="HAMAP" id="MF_01007">
    <property type="entry name" value="16SrRNA_methyltr_H"/>
    <property type="match status" value="1"/>
</dbReference>
<dbReference type="EC" id="2.1.1.199" evidence="7"/>
<dbReference type="PANTHER" id="PTHR11265">
    <property type="entry name" value="S-ADENOSYL-METHYLTRANSFERASE MRAW"/>
    <property type="match status" value="1"/>
</dbReference>
<feature type="binding site" evidence="7">
    <location>
        <position position="125"/>
    </location>
    <ligand>
        <name>S-adenosyl-L-methionine</name>
        <dbReference type="ChEBI" id="CHEBI:59789"/>
    </ligand>
</feature>
<name>A0AAW9HXJ0_9ACTO</name>
<dbReference type="Pfam" id="PF01795">
    <property type="entry name" value="Methyltransf_5"/>
    <property type="match status" value="1"/>
</dbReference>
<evidence type="ECO:0000256" key="8">
    <source>
        <dbReference type="SAM" id="MobiDB-lite"/>
    </source>
</evidence>
<dbReference type="InterPro" id="IPR023397">
    <property type="entry name" value="SAM-dep_MeTrfase_MraW_recog"/>
</dbReference>
<protein>
    <recommendedName>
        <fullName evidence="7">Ribosomal RNA small subunit methyltransferase H</fullName>
        <ecNumber evidence="7">2.1.1.199</ecNumber>
    </recommendedName>
    <alternativeName>
        <fullName evidence="7">16S rRNA m(4)C1402 methyltransferase</fullName>
    </alternativeName>
    <alternativeName>
        <fullName evidence="7">rRNA (cytosine-N(4)-)-methyltransferase RsmH</fullName>
    </alternativeName>
</protein>
<evidence type="ECO:0000256" key="3">
    <source>
        <dbReference type="ARBA" id="ARBA00022552"/>
    </source>
</evidence>
<dbReference type="SUPFAM" id="SSF81799">
    <property type="entry name" value="Putative methyltransferase TM0872, insert domain"/>
    <property type="match status" value="1"/>
</dbReference>
<reference evidence="10 11" key="1">
    <citation type="submission" date="2023-10" db="EMBL/GenBank/DDBJ databases">
        <title>Whole Genome based description of the genera Actinobaculum and Actinotignum reveals a complex phylogenetic relationship within the species included in the genus Actinotignum.</title>
        <authorList>
            <person name="Jensen C.S."/>
            <person name="Dargis R."/>
            <person name="Kemp M."/>
            <person name="Christensen J.J."/>
        </authorList>
    </citation>
    <scope>NUCLEOTIDE SEQUENCE</scope>
    <source>
        <strain evidence="10">SLA_B511</strain>
        <strain evidence="9 11">SLA_B974</strain>
    </source>
</reference>
<feature type="binding site" evidence="7">
    <location>
        <position position="93"/>
    </location>
    <ligand>
        <name>S-adenosyl-L-methionine</name>
        <dbReference type="ChEBI" id="CHEBI:59789"/>
    </ligand>
</feature>
<evidence type="ECO:0000313" key="11">
    <source>
        <dbReference type="Proteomes" id="UP001275049"/>
    </source>
</evidence>
<dbReference type="RefSeq" id="WP_102165621.1">
    <property type="nucleotide sequence ID" value="NZ_CAMYCL010000012.1"/>
</dbReference>
<dbReference type="PANTHER" id="PTHR11265:SF0">
    <property type="entry name" value="12S RRNA N4-METHYLCYTIDINE METHYLTRANSFERASE"/>
    <property type="match status" value="1"/>
</dbReference>
<dbReference type="Proteomes" id="UP001281731">
    <property type="component" value="Unassembled WGS sequence"/>
</dbReference>
<comment type="catalytic activity">
    <reaction evidence="7">
        <text>cytidine(1402) in 16S rRNA + S-adenosyl-L-methionine = N(4)-methylcytidine(1402) in 16S rRNA + S-adenosyl-L-homocysteine + H(+)</text>
        <dbReference type="Rhea" id="RHEA:42928"/>
        <dbReference type="Rhea" id="RHEA-COMP:10286"/>
        <dbReference type="Rhea" id="RHEA-COMP:10287"/>
        <dbReference type="ChEBI" id="CHEBI:15378"/>
        <dbReference type="ChEBI" id="CHEBI:57856"/>
        <dbReference type="ChEBI" id="CHEBI:59789"/>
        <dbReference type="ChEBI" id="CHEBI:74506"/>
        <dbReference type="ChEBI" id="CHEBI:82748"/>
        <dbReference type="EC" id="2.1.1.199"/>
    </reaction>
</comment>
<gene>
    <name evidence="7 10" type="primary">rsmH</name>
    <name evidence="10" type="ORF">R6G80_04325</name>
    <name evidence="9" type="ORF">R6G86_00995</name>
</gene>
<dbReference type="EMBL" id="JAWNGA010000001">
    <property type="protein sequence ID" value="MDY5132320.1"/>
    <property type="molecule type" value="Genomic_DNA"/>
</dbReference>
<feature type="compositionally biased region" description="Polar residues" evidence="8">
    <location>
        <begin position="379"/>
        <end position="389"/>
    </location>
</feature>
<keyword evidence="2 7" id="KW-0963">Cytoplasm</keyword>
<dbReference type="InterPro" id="IPR029063">
    <property type="entry name" value="SAM-dependent_MTases_sf"/>
</dbReference>
<keyword evidence="5 7" id="KW-0808">Transferase</keyword>
<evidence type="ECO:0000256" key="4">
    <source>
        <dbReference type="ARBA" id="ARBA00022603"/>
    </source>
</evidence>
<accession>A0AAW9HXJ0</accession>
<dbReference type="FunFam" id="1.10.150.170:FF:000001">
    <property type="entry name" value="Ribosomal RNA small subunit methyltransferase H"/>
    <property type="match status" value="1"/>
</dbReference>